<dbReference type="OMA" id="AATHEIT"/>
<sequence length="363" mass="40144">MADQPNAKASADANKDSDQIEAAFSAFINHTKSGVAQLKSEVLGAAQTQRHEAAATIQAGNQAITKLLTELEATEGKYKSQVKALEEDLGSAHAEASAKAKSYTTTLKDLKSSAATHEITIQNLNRKIQDMRTAMASEQKLEDNTELAKARKQIFTDKQRIEELEAGIKVAKEAYLDLVDSVTAHQSDSDLLETKLRDSEKEISALKRRLETFNTNKEEASKLRNEVNALKNTLATHRGKQVDLVSKMEKLQAEKRKAHGLVHRRGLMAEVMRNTIQNLEADNHRWKQAAVARFNFASEEQDDADLGNFLNSKIEQTLKDLMKSTQKAPPDGARSAPNLRPNAVPFRPAGNDPTAHKAKDRDL</sequence>
<comment type="caution">
    <text evidence="3">The sequence shown here is derived from an EMBL/GenBank/DDBJ whole genome shotgun (WGS) entry which is preliminary data.</text>
</comment>
<feature type="coiled-coil region" evidence="1">
    <location>
        <begin position="68"/>
        <end position="141"/>
    </location>
</feature>
<name>S8BMF9_DACHA</name>
<evidence type="ECO:0000313" key="3">
    <source>
        <dbReference type="EMBL" id="EPS36367.1"/>
    </source>
</evidence>
<dbReference type="Gene3D" id="1.10.287.1490">
    <property type="match status" value="1"/>
</dbReference>
<reference evidence="4" key="2">
    <citation type="submission" date="2013-04" db="EMBL/GenBank/DDBJ databases">
        <title>Genomic mechanisms accounting for the adaptation to parasitism in nematode-trapping fungi.</title>
        <authorList>
            <person name="Ahren D.G."/>
        </authorList>
    </citation>
    <scope>NUCLEOTIDE SEQUENCE [LARGE SCALE GENOMIC DNA]</scope>
    <source>
        <strain evidence="4">CBS 200.50</strain>
    </source>
</reference>
<feature type="region of interest" description="Disordered" evidence="2">
    <location>
        <begin position="320"/>
        <end position="363"/>
    </location>
</feature>
<dbReference type="AlphaFoldDB" id="S8BMF9"/>
<evidence type="ECO:0008006" key="5">
    <source>
        <dbReference type="Google" id="ProtNLM"/>
    </source>
</evidence>
<keyword evidence="4" id="KW-1185">Reference proteome</keyword>
<protein>
    <recommendedName>
        <fullName evidence="5">SWI5-dependent HO expression protein 3</fullName>
    </recommendedName>
</protein>
<reference evidence="3 4" key="1">
    <citation type="journal article" date="2013" name="PLoS Genet.">
        <title>Genomic mechanisms accounting for the adaptation to parasitism in nematode-trapping fungi.</title>
        <authorList>
            <person name="Meerupati T."/>
            <person name="Andersson K.M."/>
            <person name="Friman E."/>
            <person name="Kumar D."/>
            <person name="Tunlid A."/>
            <person name="Ahren D."/>
        </authorList>
    </citation>
    <scope>NUCLEOTIDE SEQUENCE [LARGE SCALE GENOMIC DNA]</scope>
    <source>
        <strain evidence="3 4">CBS 200.50</strain>
    </source>
</reference>
<gene>
    <name evidence="3" type="ORF">H072_10099</name>
</gene>
<feature type="compositionally biased region" description="Basic and acidic residues" evidence="2">
    <location>
        <begin position="354"/>
        <end position="363"/>
    </location>
</feature>
<organism evidence="3 4">
    <name type="scientific">Dactylellina haptotyla (strain CBS 200.50)</name>
    <name type="common">Nematode-trapping fungus</name>
    <name type="synonym">Monacrosporium haptotylum</name>
    <dbReference type="NCBI Taxonomy" id="1284197"/>
    <lineage>
        <taxon>Eukaryota</taxon>
        <taxon>Fungi</taxon>
        <taxon>Dikarya</taxon>
        <taxon>Ascomycota</taxon>
        <taxon>Pezizomycotina</taxon>
        <taxon>Orbiliomycetes</taxon>
        <taxon>Orbiliales</taxon>
        <taxon>Orbiliaceae</taxon>
        <taxon>Dactylellina</taxon>
    </lineage>
</organism>
<dbReference type="HOGENOM" id="CLU_762953_0_0_1"/>
<accession>S8BMF9</accession>
<keyword evidence="1" id="KW-0175">Coiled coil</keyword>
<proteinExistence type="predicted"/>
<evidence type="ECO:0000313" key="4">
    <source>
        <dbReference type="Proteomes" id="UP000015100"/>
    </source>
</evidence>
<evidence type="ECO:0000256" key="2">
    <source>
        <dbReference type="SAM" id="MobiDB-lite"/>
    </source>
</evidence>
<feature type="coiled-coil region" evidence="1">
    <location>
        <begin position="189"/>
        <end position="240"/>
    </location>
</feature>
<dbReference type="OrthoDB" id="5330766at2759"/>
<evidence type="ECO:0000256" key="1">
    <source>
        <dbReference type="SAM" id="Coils"/>
    </source>
</evidence>
<dbReference type="EMBL" id="AQGS01000912">
    <property type="protein sequence ID" value="EPS36367.1"/>
    <property type="molecule type" value="Genomic_DNA"/>
</dbReference>
<dbReference type="Proteomes" id="UP000015100">
    <property type="component" value="Unassembled WGS sequence"/>
</dbReference>